<dbReference type="EMBL" id="CP071090">
    <property type="protein sequence ID" value="QSQ20402.1"/>
    <property type="molecule type" value="Genomic_DNA"/>
</dbReference>
<proteinExistence type="predicted"/>
<dbReference type="Proteomes" id="UP000662747">
    <property type="component" value="Chromosome"/>
</dbReference>
<accession>A0ABX7NNF9</accession>
<name>A0ABX7NNF9_9BACT</name>
<organism evidence="2 3">
    <name type="scientific">Pyxidicoccus parkwayensis</name>
    <dbReference type="NCBI Taxonomy" id="2813578"/>
    <lineage>
        <taxon>Bacteria</taxon>
        <taxon>Pseudomonadati</taxon>
        <taxon>Myxococcota</taxon>
        <taxon>Myxococcia</taxon>
        <taxon>Myxococcales</taxon>
        <taxon>Cystobacterineae</taxon>
        <taxon>Myxococcaceae</taxon>
        <taxon>Pyxidicoccus</taxon>
    </lineage>
</organism>
<sequence length="274" mass="30437">MFPTRFVVLALLLSSSASPAIEPPWGPAKNLGQRMVLERTSLCTDGKGHYVSATPTPGMSNVQFFYGDGKRFMQIPLAPNHIWIPSGAFLDPRFENPEANSDVNGSGLDLRPYSRVKVDTKENTCAVTCGRRTTPFTLVEPARAREVLLQAAYEASPQKYAPHALLRDSKGVYYLVEKSTPGSGERGYRVSIGPRGQLKPQRMLNVVEDSKGEIFSTRGGDLQLVLDREQPSFWVVKKRRRELRPVPVEQNLLLIYNELGVYTGARLGTPCDDL</sequence>
<evidence type="ECO:0000313" key="3">
    <source>
        <dbReference type="Proteomes" id="UP000662747"/>
    </source>
</evidence>
<evidence type="ECO:0000256" key="1">
    <source>
        <dbReference type="SAM" id="SignalP"/>
    </source>
</evidence>
<keyword evidence="3" id="KW-1185">Reference proteome</keyword>
<evidence type="ECO:0000313" key="2">
    <source>
        <dbReference type="EMBL" id="QSQ20402.1"/>
    </source>
</evidence>
<dbReference type="RefSeq" id="WP_206721982.1">
    <property type="nucleotide sequence ID" value="NZ_CP071090.1"/>
</dbReference>
<protein>
    <recommendedName>
        <fullName evidence="4">Lipoprotein</fullName>
    </recommendedName>
</protein>
<reference evidence="2 3" key="1">
    <citation type="submission" date="2021-02" db="EMBL/GenBank/DDBJ databases">
        <title>De Novo genome assembly of isolated myxobacteria.</title>
        <authorList>
            <person name="Stevens D.C."/>
        </authorList>
    </citation>
    <scope>NUCLEOTIDE SEQUENCE [LARGE SCALE GENOMIC DNA]</scope>
    <source>
        <strain evidence="3">SCPEA02</strain>
    </source>
</reference>
<gene>
    <name evidence="2" type="ORF">JY651_34855</name>
</gene>
<keyword evidence="1" id="KW-0732">Signal</keyword>
<feature type="signal peptide" evidence="1">
    <location>
        <begin position="1"/>
        <end position="20"/>
    </location>
</feature>
<feature type="chain" id="PRO_5046837912" description="Lipoprotein" evidence="1">
    <location>
        <begin position="21"/>
        <end position="274"/>
    </location>
</feature>
<evidence type="ECO:0008006" key="4">
    <source>
        <dbReference type="Google" id="ProtNLM"/>
    </source>
</evidence>